<organism evidence="2 3">
    <name type="scientific">Thioalkalicoccus limnaeus</name>
    <dbReference type="NCBI Taxonomy" id="120681"/>
    <lineage>
        <taxon>Bacteria</taxon>
        <taxon>Pseudomonadati</taxon>
        <taxon>Pseudomonadota</taxon>
        <taxon>Gammaproteobacteria</taxon>
        <taxon>Chromatiales</taxon>
        <taxon>Chromatiaceae</taxon>
        <taxon>Thioalkalicoccus</taxon>
    </lineage>
</organism>
<feature type="region of interest" description="Disordered" evidence="1">
    <location>
        <begin position="1"/>
        <end position="31"/>
    </location>
</feature>
<dbReference type="RefSeq" id="WP_369666468.1">
    <property type="nucleotide sequence ID" value="NZ_JBDKXB010000006.1"/>
</dbReference>
<name>A0ABV4BC55_9GAMM</name>
<proteinExistence type="predicted"/>
<dbReference type="Gene3D" id="1.25.40.10">
    <property type="entry name" value="Tetratricopeptide repeat domain"/>
    <property type="match status" value="2"/>
</dbReference>
<evidence type="ECO:0000313" key="3">
    <source>
        <dbReference type="Proteomes" id="UP001564408"/>
    </source>
</evidence>
<dbReference type="EMBL" id="JBDKXB010000006">
    <property type="protein sequence ID" value="MEY6432077.1"/>
    <property type="molecule type" value="Genomic_DNA"/>
</dbReference>
<accession>A0ABV4BC55</accession>
<dbReference type="PANTHER" id="PTHR19959:SF119">
    <property type="entry name" value="FUNGAL LIPASE-LIKE DOMAIN-CONTAINING PROTEIN"/>
    <property type="match status" value="1"/>
</dbReference>
<sequence length="617" mass="67590">DTNSRAVTDMTMSAPPRSDKPGAAASDRDTGYEPEIIAAAKSLQADPADLRHLLRFIETKQVTREQVPDLLRQGHARLGALRQEGADLADIAARVPPAAAPIEQAAQALQSGAALSVDHAFEAYEQAFQRCVQGQGSREDRDNSKTSGTARPPMSGYAALTRPTSAPREGSRMALSRPSARGISPSSLQGGIHGVSQQGHARTEQPPQPDEAALTRPTEAPGVARPIDRARIRASQAQIAAIRLEHRRAAELFAEAAAMAGLDAPTQWRYQTERALILEALGRDLVDSPAIEEAIDLYENKILALVPRDTRPDDWATTQNHLGTALGLLGRRQSGTALLERSVAAFEQALAAYHRERAPLEWAAAQNNLGNALGILGQRRHDIEMLERAAAAFEQALEERTRERAPRDWAMTQNNLGAVLQALGQRKKEPASLQRAIDAYKAALEEWTRARAPQDWATTLDNIGTALRLLGEHGEDPRALEQSVAAYRNALTERTRERAPQDWAMTQNNLGAALHKLGERQDTPAAVAQAIEAYEKALEEWTRERMPFVWAMTKANLGAARKLLARHTRDADIARLAVADFDAVRDFFRHASHAQYYELAEEQLAQALTLLDELLDG</sequence>
<evidence type="ECO:0000256" key="1">
    <source>
        <dbReference type="SAM" id="MobiDB-lite"/>
    </source>
</evidence>
<feature type="compositionally biased region" description="Polar residues" evidence="1">
    <location>
        <begin position="184"/>
        <end position="200"/>
    </location>
</feature>
<comment type="caution">
    <text evidence="2">The sequence shown here is derived from an EMBL/GenBank/DDBJ whole genome shotgun (WGS) entry which is preliminary data.</text>
</comment>
<feature type="region of interest" description="Disordered" evidence="1">
    <location>
        <begin position="132"/>
        <end position="229"/>
    </location>
</feature>
<evidence type="ECO:0000313" key="2">
    <source>
        <dbReference type="EMBL" id="MEY6432077.1"/>
    </source>
</evidence>
<keyword evidence="3" id="KW-1185">Reference proteome</keyword>
<dbReference type="Proteomes" id="UP001564408">
    <property type="component" value="Unassembled WGS sequence"/>
</dbReference>
<dbReference type="InterPro" id="IPR011990">
    <property type="entry name" value="TPR-like_helical_dom_sf"/>
</dbReference>
<feature type="non-terminal residue" evidence="2">
    <location>
        <position position="1"/>
    </location>
</feature>
<dbReference type="SUPFAM" id="SSF48452">
    <property type="entry name" value="TPR-like"/>
    <property type="match status" value="1"/>
</dbReference>
<dbReference type="PANTHER" id="PTHR19959">
    <property type="entry name" value="KINESIN LIGHT CHAIN"/>
    <property type="match status" value="1"/>
</dbReference>
<gene>
    <name evidence="2" type="ORF">ABC977_06590</name>
</gene>
<reference evidence="2 3" key="1">
    <citation type="submission" date="2024-05" db="EMBL/GenBank/DDBJ databases">
        <title>Genome Sequence and Characterization of the New Strain Purple Sulfur Bacterium of Genus Thioalkalicoccus.</title>
        <authorList>
            <person name="Bryantseva I.A."/>
            <person name="Kyndt J.A."/>
            <person name="Imhoff J.F."/>
        </authorList>
    </citation>
    <scope>NUCLEOTIDE SEQUENCE [LARGE SCALE GENOMIC DNA]</scope>
    <source>
        <strain evidence="2 3">Um2</strain>
    </source>
</reference>
<protein>
    <submittedName>
        <fullName evidence="2">Tetratricopeptide repeat protein</fullName>
    </submittedName>
</protein>
<dbReference type="Pfam" id="PF13374">
    <property type="entry name" value="TPR_10"/>
    <property type="match status" value="1"/>
</dbReference>